<dbReference type="Proteomes" id="UP001229421">
    <property type="component" value="Unassembled WGS sequence"/>
</dbReference>
<dbReference type="EMBL" id="JAUHHV010000001">
    <property type="protein sequence ID" value="KAK1440188.1"/>
    <property type="molecule type" value="Genomic_DNA"/>
</dbReference>
<proteinExistence type="predicted"/>
<name>A0AAD8LFB6_TARER</name>
<gene>
    <name evidence="2" type="ORF">QVD17_06013</name>
</gene>
<reference evidence="2" key="1">
    <citation type="journal article" date="2023" name="bioRxiv">
        <title>Improved chromosome-level genome assembly for marigold (Tagetes erecta).</title>
        <authorList>
            <person name="Jiang F."/>
            <person name="Yuan L."/>
            <person name="Wang S."/>
            <person name="Wang H."/>
            <person name="Xu D."/>
            <person name="Wang A."/>
            <person name="Fan W."/>
        </authorList>
    </citation>
    <scope>NUCLEOTIDE SEQUENCE</scope>
    <source>
        <strain evidence="2">WSJ</strain>
        <tissue evidence="2">Leaf</tissue>
    </source>
</reference>
<accession>A0AAD8LFB6</accession>
<comment type="caution">
    <text evidence="2">The sequence shown here is derived from an EMBL/GenBank/DDBJ whole genome shotgun (WGS) entry which is preliminary data.</text>
</comment>
<organism evidence="2 3">
    <name type="scientific">Tagetes erecta</name>
    <name type="common">African marigold</name>
    <dbReference type="NCBI Taxonomy" id="13708"/>
    <lineage>
        <taxon>Eukaryota</taxon>
        <taxon>Viridiplantae</taxon>
        <taxon>Streptophyta</taxon>
        <taxon>Embryophyta</taxon>
        <taxon>Tracheophyta</taxon>
        <taxon>Spermatophyta</taxon>
        <taxon>Magnoliopsida</taxon>
        <taxon>eudicotyledons</taxon>
        <taxon>Gunneridae</taxon>
        <taxon>Pentapetalae</taxon>
        <taxon>asterids</taxon>
        <taxon>campanulids</taxon>
        <taxon>Asterales</taxon>
        <taxon>Asteraceae</taxon>
        <taxon>Asteroideae</taxon>
        <taxon>Heliantheae alliance</taxon>
        <taxon>Tageteae</taxon>
        <taxon>Tagetes</taxon>
    </lineage>
</organism>
<feature type="region of interest" description="Disordered" evidence="1">
    <location>
        <begin position="50"/>
        <end position="73"/>
    </location>
</feature>
<keyword evidence="3" id="KW-1185">Reference proteome</keyword>
<protein>
    <submittedName>
        <fullName evidence="2">Uncharacterized protein</fullName>
    </submittedName>
</protein>
<evidence type="ECO:0000313" key="3">
    <source>
        <dbReference type="Proteomes" id="UP001229421"/>
    </source>
</evidence>
<evidence type="ECO:0000256" key="1">
    <source>
        <dbReference type="SAM" id="MobiDB-lite"/>
    </source>
</evidence>
<evidence type="ECO:0000313" key="2">
    <source>
        <dbReference type="EMBL" id="KAK1440188.1"/>
    </source>
</evidence>
<feature type="compositionally biased region" description="Basic and acidic residues" evidence="1">
    <location>
        <begin position="64"/>
        <end position="73"/>
    </location>
</feature>
<sequence length="138" mass="15813">MAQMVEIDMGQMVKVQQNLSNKSFKTIPRDVYDFDEEDNETGGEFYWCEPDEDRLGSSAQASEQESRLSREDIPPLVVDASTKLDATNVVDSENGDDSDNDDTIWDWMQADKMMITKLLIRYSNDEAKYSTYKDLSLC</sequence>
<dbReference type="AlphaFoldDB" id="A0AAD8LFB6"/>